<sequence length="142" mass="14815">MKSASLIALAALALGAAPALADNGQVFDYAAQQRAYSSVLPRDNARQCFNGAFIAGADRSGDKTVYVQSAQGIYRLRLASDCEGLNAAEKINVRSSGSDIVCPGEVADVVAKTAAGPQHCRVAEVRRLSADEVTALSTASRR</sequence>
<accession>A0A2T9KE42</accession>
<feature type="chain" id="PRO_5015754916" evidence="1">
    <location>
        <begin position="22"/>
        <end position="142"/>
    </location>
</feature>
<gene>
    <name evidence="2" type="ORF">DDF67_00100</name>
</gene>
<evidence type="ECO:0000313" key="3">
    <source>
        <dbReference type="Proteomes" id="UP000245073"/>
    </source>
</evidence>
<dbReference type="InterPro" id="IPR045500">
    <property type="entry name" value="DUF6491"/>
</dbReference>
<dbReference type="EMBL" id="QDKQ01000003">
    <property type="protein sequence ID" value="PVM94217.1"/>
    <property type="molecule type" value="Genomic_DNA"/>
</dbReference>
<reference evidence="2 3" key="1">
    <citation type="submission" date="2018-04" db="EMBL/GenBank/DDBJ databases">
        <title>The genome sequence of Caulobacter sp. 744.</title>
        <authorList>
            <person name="Gao J."/>
            <person name="Sun J."/>
        </authorList>
    </citation>
    <scope>NUCLEOTIDE SEQUENCE [LARGE SCALE GENOMIC DNA]</scope>
    <source>
        <strain evidence="2 3">774</strain>
    </source>
</reference>
<organism evidence="2 3">
    <name type="scientific">Caulobacter endophyticus</name>
    <dbReference type="NCBI Taxonomy" id="2172652"/>
    <lineage>
        <taxon>Bacteria</taxon>
        <taxon>Pseudomonadati</taxon>
        <taxon>Pseudomonadota</taxon>
        <taxon>Alphaproteobacteria</taxon>
        <taxon>Caulobacterales</taxon>
        <taxon>Caulobacteraceae</taxon>
        <taxon>Caulobacter</taxon>
    </lineage>
</organism>
<evidence type="ECO:0000313" key="2">
    <source>
        <dbReference type="EMBL" id="PVM94217.1"/>
    </source>
</evidence>
<comment type="caution">
    <text evidence="2">The sequence shown here is derived from an EMBL/GenBank/DDBJ whole genome shotgun (WGS) entry which is preliminary data.</text>
</comment>
<feature type="signal peptide" evidence="1">
    <location>
        <begin position="1"/>
        <end position="21"/>
    </location>
</feature>
<keyword evidence="3" id="KW-1185">Reference proteome</keyword>
<evidence type="ECO:0000256" key="1">
    <source>
        <dbReference type="SAM" id="SignalP"/>
    </source>
</evidence>
<keyword evidence="1" id="KW-0732">Signal</keyword>
<dbReference type="AlphaFoldDB" id="A0A2T9KE42"/>
<dbReference type="Proteomes" id="UP000245073">
    <property type="component" value="Unassembled WGS sequence"/>
</dbReference>
<proteinExistence type="predicted"/>
<name>A0A2T9KE42_9CAUL</name>
<protein>
    <submittedName>
        <fullName evidence="2">Uncharacterized protein</fullName>
    </submittedName>
</protein>
<dbReference type="OrthoDB" id="7190449at2"/>
<dbReference type="RefSeq" id="WP_109098950.1">
    <property type="nucleotide sequence ID" value="NZ_QDKQ01000003.1"/>
</dbReference>
<dbReference type="Pfam" id="PF20101">
    <property type="entry name" value="DUF6491"/>
    <property type="match status" value="1"/>
</dbReference>